<proteinExistence type="predicted"/>
<evidence type="ECO:0000313" key="1">
    <source>
        <dbReference type="EMBL" id="ESA02576.1"/>
    </source>
</evidence>
<sequence length="50" mass="5806">MTIRDFDNSGFRVSGLWQAVQVKSPPQIRQVPVVFTAGGFWYYKQRKLSD</sequence>
<accession>U9TGX5</accession>
<protein>
    <submittedName>
        <fullName evidence="1">Uncharacterized protein</fullName>
    </submittedName>
</protein>
<gene>
    <name evidence="1" type="ORF">GLOINDRAFT_6383</name>
</gene>
<reference evidence="1" key="1">
    <citation type="submission" date="2013-07" db="EMBL/GenBank/DDBJ databases">
        <title>The genome of an arbuscular mycorrhizal fungus provides insights into the evolution of the oldest plant symbiosis.</title>
        <authorList>
            <consortium name="DOE Joint Genome Institute"/>
            <person name="Tisserant E."/>
            <person name="Malbreil M."/>
            <person name="Kuo A."/>
            <person name="Kohler A."/>
            <person name="Symeonidi A."/>
            <person name="Balestrini R."/>
            <person name="Charron P."/>
            <person name="Duensing N."/>
            <person name="Frei-dit-Frey N."/>
            <person name="Gianinazzi-Pearson V."/>
            <person name="Gilbert B."/>
            <person name="Handa Y."/>
            <person name="Hijri M."/>
            <person name="Kaul R."/>
            <person name="Kawaguchi M."/>
            <person name="Krajinski F."/>
            <person name="Lammers P."/>
            <person name="Lapierre D."/>
            <person name="Masclaux F.G."/>
            <person name="Murat C."/>
            <person name="Morin E."/>
            <person name="Ndikumana S."/>
            <person name="Pagni M."/>
            <person name="Petitpierre D."/>
            <person name="Requena N."/>
            <person name="Rosikiewicz P."/>
            <person name="Riley R."/>
            <person name="Saito K."/>
            <person name="San Clemente H."/>
            <person name="Shapiro H."/>
            <person name="van Tuinen D."/>
            <person name="Becard G."/>
            <person name="Bonfante P."/>
            <person name="Paszkowski U."/>
            <person name="Shachar-Hill Y."/>
            <person name="Young J.P."/>
            <person name="Sanders I.R."/>
            <person name="Henrissat B."/>
            <person name="Rensing S.A."/>
            <person name="Grigoriev I.V."/>
            <person name="Corradi N."/>
            <person name="Roux C."/>
            <person name="Martin F."/>
        </authorList>
    </citation>
    <scope>NUCLEOTIDE SEQUENCE</scope>
    <source>
        <strain evidence="1">DAOM 197198</strain>
    </source>
</reference>
<dbReference type="AlphaFoldDB" id="U9TGX5"/>
<name>U9TGX5_RHIID</name>
<dbReference type="HOGENOM" id="CLU_3125783_0_0_1"/>
<dbReference type="EMBL" id="KI295611">
    <property type="protein sequence ID" value="ESA02576.1"/>
    <property type="molecule type" value="Genomic_DNA"/>
</dbReference>
<organism evidence="1">
    <name type="scientific">Rhizophagus irregularis (strain DAOM 181602 / DAOM 197198 / MUCL 43194)</name>
    <name type="common">Arbuscular mycorrhizal fungus</name>
    <name type="synonym">Glomus intraradices</name>
    <dbReference type="NCBI Taxonomy" id="747089"/>
    <lineage>
        <taxon>Eukaryota</taxon>
        <taxon>Fungi</taxon>
        <taxon>Fungi incertae sedis</taxon>
        <taxon>Mucoromycota</taxon>
        <taxon>Glomeromycotina</taxon>
        <taxon>Glomeromycetes</taxon>
        <taxon>Glomerales</taxon>
        <taxon>Glomeraceae</taxon>
        <taxon>Rhizophagus</taxon>
    </lineage>
</organism>